<keyword evidence="1" id="KW-0812">Transmembrane</keyword>
<protein>
    <submittedName>
        <fullName evidence="2">Uncharacterized protein</fullName>
    </submittedName>
</protein>
<gene>
    <name evidence="2" type="ordered locus">Rxyl_2190</name>
</gene>
<evidence type="ECO:0000313" key="3">
    <source>
        <dbReference type="Proteomes" id="UP000006637"/>
    </source>
</evidence>
<dbReference type="HOGENOM" id="CLU_090669_0_0_11"/>
<name>Q1ATZ4_RUBXD</name>
<feature type="transmembrane region" description="Helical" evidence="1">
    <location>
        <begin position="6"/>
        <end position="37"/>
    </location>
</feature>
<sequence length="232" mass="25340">MDVALVFLFLVALFVVFTLFVLPIIFSLQALGSLFVYPRQLAAMFGNRILRRNHALEHATIAVLMEREPGRRFNGFSTEEGFFVQGVRSLEEVDGAAREALRRLRAGERGLAVHRNCGTTIVAANLLAAVFFLAALGAGLYLGGAWLYLLMVAGLALAFALRVPLSLLLQRFVTTDADLSHAEVGWVEPARPQDLQGGLLGLLLAASTVRVRVFHVDPDAVEVVRGDETVLR</sequence>
<dbReference type="Pfam" id="PF19928">
    <property type="entry name" value="DUF6391"/>
    <property type="match status" value="1"/>
</dbReference>
<dbReference type="KEGG" id="rxy:Rxyl_2190"/>
<dbReference type="Proteomes" id="UP000006637">
    <property type="component" value="Chromosome"/>
</dbReference>
<reference evidence="2 3" key="1">
    <citation type="submission" date="2006-06" db="EMBL/GenBank/DDBJ databases">
        <title>Complete sequence of Rubrobacter xylanophilus DSM 9941.</title>
        <authorList>
            <consortium name="US DOE Joint Genome Institute"/>
            <person name="Copeland A."/>
            <person name="Lucas S."/>
            <person name="Lapidus A."/>
            <person name="Barry K."/>
            <person name="Detter J.C."/>
            <person name="Glavina del Rio T."/>
            <person name="Hammon N."/>
            <person name="Israni S."/>
            <person name="Dalin E."/>
            <person name="Tice H."/>
            <person name="Pitluck S."/>
            <person name="Munk A.C."/>
            <person name="Brettin T."/>
            <person name="Bruce D."/>
            <person name="Han C."/>
            <person name="Tapia R."/>
            <person name="Gilna P."/>
            <person name="Schmutz J."/>
            <person name="Larimer F."/>
            <person name="Land M."/>
            <person name="Hauser L."/>
            <person name="Kyrpides N."/>
            <person name="Lykidis A."/>
            <person name="da Costa M.S."/>
            <person name="Rainey F.A."/>
            <person name="Empadinhas N."/>
            <person name="Jolivet E."/>
            <person name="Battista J.R."/>
            <person name="Richardson P."/>
        </authorList>
    </citation>
    <scope>NUCLEOTIDE SEQUENCE [LARGE SCALE GENOMIC DNA]</scope>
    <source>
        <strain evidence="3">DSM 9941 / NBRC 16129 / PRD-1</strain>
    </source>
</reference>
<evidence type="ECO:0000313" key="2">
    <source>
        <dbReference type="EMBL" id="ABG05134.1"/>
    </source>
</evidence>
<feature type="transmembrane region" description="Helical" evidence="1">
    <location>
        <begin position="140"/>
        <end position="161"/>
    </location>
</feature>
<dbReference type="EMBL" id="CP000386">
    <property type="protein sequence ID" value="ABG05134.1"/>
    <property type="molecule type" value="Genomic_DNA"/>
</dbReference>
<keyword evidence="1" id="KW-1133">Transmembrane helix</keyword>
<accession>Q1ATZ4</accession>
<organism evidence="2 3">
    <name type="scientific">Rubrobacter xylanophilus (strain DSM 9941 / JCM 11954 / NBRC 16129 / PRD-1)</name>
    <dbReference type="NCBI Taxonomy" id="266117"/>
    <lineage>
        <taxon>Bacteria</taxon>
        <taxon>Bacillati</taxon>
        <taxon>Actinomycetota</taxon>
        <taxon>Rubrobacteria</taxon>
        <taxon>Rubrobacterales</taxon>
        <taxon>Rubrobacteraceae</taxon>
        <taxon>Rubrobacter</taxon>
    </lineage>
</organism>
<keyword evidence="1" id="KW-0472">Membrane</keyword>
<dbReference type="eggNOG" id="ENOG502ZBRT">
    <property type="taxonomic scope" value="Bacteria"/>
</dbReference>
<keyword evidence="3" id="KW-1185">Reference proteome</keyword>
<proteinExistence type="predicted"/>
<evidence type="ECO:0000256" key="1">
    <source>
        <dbReference type="SAM" id="Phobius"/>
    </source>
</evidence>
<dbReference type="AlphaFoldDB" id="Q1ATZ4"/>
<dbReference type="STRING" id="266117.Rxyl_2190"/>
<feature type="transmembrane region" description="Helical" evidence="1">
    <location>
        <begin position="112"/>
        <end position="134"/>
    </location>
</feature>